<protein>
    <submittedName>
        <fullName evidence="1">Uncharacterized protein</fullName>
    </submittedName>
</protein>
<proteinExistence type="predicted"/>
<comment type="caution">
    <text evidence="1">The sequence shown here is derived from an EMBL/GenBank/DDBJ whole genome shotgun (WGS) entry which is preliminary data.</text>
</comment>
<evidence type="ECO:0000313" key="1">
    <source>
        <dbReference type="EMBL" id="KAJ1165565.1"/>
    </source>
</evidence>
<dbReference type="EMBL" id="JANPWB010000008">
    <property type="protein sequence ID" value="KAJ1165565.1"/>
    <property type="molecule type" value="Genomic_DNA"/>
</dbReference>
<gene>
    <name evidence="1" type="ORF">NDU88_005986</name>
</gene>
<sequence>MRATCTEFSGVPQDLPVSAILAAHTQKFDDILSAIQSIKSTLEPKIDALCIDMGHLREEHKKLKDRVASAEVDLFMGAWVGVVEYAGRYTQGGRGLGLGAGVVVGDWYLGCRSL</sequence>
<name>A0AAV7SN86_PLEWA</name>
<accession>A0AAV7SN86</accession>
<keyword evidence="2" id="KW-1185">Reference proteome</keyword>
<dbReference type="Proteomes" id="UP001066276">
    <property type="component" value="Chromosome 4_2"/>
</dbReference>
<evidence type="ECO:0000313" key="2">
    <source>
        <dbReference type="Proteomes" id="UP001066276"/>
    </source>
</evidence>
<organism evidence="1 2">
    <name type="scientific">Pleurodeles waltl</name>
    <name type="common">Iberian ribbed newt</name>
    <dbReference type="NCBI Taxonomy" id="8319"/>
    <lineage>
        <taxon>Eukaryota</taxon>
        <taxon>Metazoa</taxon>
        <taxon>Chordata</taxon>
        <taxon>Craniata</taxon>
        <taxon>Vertebrata</taxon>
        <taxon>Euteleostomi</taxon>
        <taxon>Amphibia</taxon>
        <taxon>Batrachia</taxon>
        <taxon>Caudata</taxon>
        <taxon>Salamandroidea</taxon>
        <taxon>Salamandridae</taxon>
        <taxon>Pleurodelinae</taxon>
        <taxon>Pleurodeles</taxon>
    </lineage>
</organism>
<reference evidence="1" key="1">
    <citation type="journal article" date="2022" name="bioRxiv">
        <title>Sequencing and chromosome-scale assembly of the giantPleurodeles waltlgenome.</title>
        <authorList>
            <person name="Brown T."/>
            <person name="Elewa A."/>
            <person name="Iarovenko S."/>
            <person name="Subramanian E."/>
            <person name="Araus A.J."/>
            <person name="Petzold A."/>
            <person name="Susuki M."/>
            <person name="Suzuki K.-i.T."/>
            <person name="Hayashi T."/>
            <person name="Toyoda A."/>
            <person name="Oliveira C."/>
            <person name="Osipova E."/>
            <person name="Leigh N.D."/>
            <person name="Simon A."/>
            <person name="Yun M.H."/>
        </authorList>
    </citation>
    <scope>NUCLEOTIDE SEQUENCE</scope>
    <source>
        <strain evidence="1">20211129_DDA</strain>
        <tissue evidence="1">Liver</tissue>
    </source>
</reference>
<dbReference type="AlphaFoldDB" id="A0AAV7SN86"/>